<evidence type="ECO:0000256" key="25">
    <source>
        <dbReference type="SAM" id="MobiDB-lite"/>
    </source>
</evidence>
<dbReference type="SUPFAM" id="SSF57944">
    <property type="entry name" value="Triple coiled coil domain of C-type lectins"/>
    <property type="match status" value="1"/>
</dbReference>
<keyword evidence="5" id="KW-0272">Extracellular matrix</keyword>
<evidence type="ECO:0000256" key="7">
    <source>
        <dbReference type="ARBA" id="ARBA00022713"/>
    </source>
</evidence>
<evidence type="ECO:0000313" key="29">
    <source>
        <dbReference type="Proteomes" id="UP000295264"/>
    </source>
</evidence>
<gene>
    <name evidence="28" type="ORF">DBR06_SOUSAS1910023</name>
</gene>
<organism evidence="28 29">
    <name type="scientific">Sousa chinensis</name>
    <name type="common">Indo-pacific humpbacked dolphin</name>
    <name type="synonym">Steno chinensis</name>
    <dbReference type="NCBI Taxonomy" id="103600"/>
    <lineage>
        <taxon>Eukaryota</taxon>
        <taxon>Metazoa</taxon>
        <taxon>Chordata</taxon>
        <taxon>Craniata</taxon>
        <taxon>Vertebrata</taxon>
        <taxon>Euteleostomi</taxon>
        <taxon>Mammalia</taxon>
        <taxon>Eutheria</taxon>
        <taxon>Laurasiatheria</taxon>
        <taxon>Artiodactyla</taxon>
        <taxon>Whippomorpha</taxon>
        <taxon>Cetacea</taxon>
        <taxon>Odontoceti</taxon>
        <taxon>Delphinidae</taxon>
        <taxon>Sousa</taxon>
    </lineage>
</organism>
<name>A0A484GQ87_SOUCH</name>
<evidence type="ECO:0000256" key="3">
    <source>
        <dbReference type="ARBA" id="ARBA00022439"/>
    </source>
</evidence>
<dbReference type="FunFam" id="3.10.100.10:FF:000056">
    <property type="entry name" value="Pulmonary surfactant-associated protein A"/>
    <property type="match status" value="1"/>
</dbReference>
<dbReference type="EMBL" id="QWLN02005675">
    <property type="protein sequence ID" value="TEA37336.1"/>
    <property type="molecule type" value="Genomic_DNA"/>
</dbReference>
<keyword evidence="10" id="KW-0430">Lectin</keyword>
<comment type="caution">
    <text evidence="28">The sequence shown here is derived from an EMBL/GenBank/DDBJ whole genome shotgun (WGS) entry which is preliminary data.</text>
</comment>
<comment type="function">
    <text evidence="21">In presence of calcium ions, it binds to surfactant phospholipids and contributes to lower the surface tension at the air-liquid interface in the alveoli of the mammalian lung and is essential for normal respiration. Enhances the expression of MYO18A/SP-R210 on alveolar macrophages.</text>
</comment>
<evidence type="ECO:0000256" key="1">
    <source>
        <dbReference type="ARBA" id="ARBA00004364"/>
    </source>
</evidence>
<evidence type="ECO:0000256" key="22">
    <source>
        <dbReference type="ARBA" id="ARBA00038230"/>
    </source>
</evidence>
<evidence type="ECO:0000256" key="11">
    <source>
        <dbReference type="ARBA" id="ARBA00022737"/>
    </source>
</evidence>
<keyword evidence="13" id="KW-0391">Immunity</keyword>
<evidence type="ECO:0000256" key="17">
    <source>
        <dbReference type="ARBA" id="ARBA00023153"/>
    </source>
</evidence>
<proteinExistence type="inferred from homology"/>
<dbReference type="SMART" id="SM00034">
    <property type="entry name" value="CLECT"/>
    <property type="match status" value="2"/>
</dbReference>
<feature type="compositionally biased region" description="Basic and acidic residues" evidence="25">
    <location>
        <begin position="290"/>
        <end position="302"/>
    </location>
</feature>
<feature type="compositionally biased region" description="Pro residues" evidence="25">
    <location>
        <begin position="54"/>
        <end position="70"/>
    </location>
</feature>
<feature type="chain" id="PRO_5019805963" description="Pulmonary surfactant-associated protein A" evidence="26">
    <location>
        <begin position="18"/>
        <end position="427"/>
    </location>
</feature>
<feature type="compositionally biased region" description="Basic and acidic residues" evidence="25">
    <location>
        <begin position="42"/>
        <end position="51"/>
    </location>
</feature>
<comment type="subunit">
    <text evidence="23">Oligomeric complex of 6 set of homotrimers.</text>
</comment>
<dbReference type="PANTHER" id="PTHR24024">
    <property type="entry name" value="PULMONARY SURFACTANT-ASSOCIATED PROTEIN A"/>
    <property type="match status" value="1"/>
</dbReference>
<evidence type="ECO:0000256" key="26">
    <source>
        <dbReference type="SAM" id="SignalP"/>
    </source>
</evidence>
<dbReference type="GO" id="GO:0005615">
    <property type="term" value="C:extracellular space"/>
    <property type="evidence" value="ECO:0007669"/>
    <property type="project" value="TreeGrafter"/>
</dbReference>
<keyword evidence="3" id="KW-0767">Surface film</keyword>
<dbReference type="FunFam" id="3.10.100.10:FF:000088">
    <property type="entry name" value="Mannose-binding protein A"/>
    <property type="match status" value="1"/>
</dbReference>
<evidence type="ECO:0000256" key="4">
    <source>
        <dbReference type="ARBA" id="ARBA00022525"/>
    </source>
</evidence>
<dbReference type="Pfam" id="PF00059">
    <property type="entry name" value="Lectin_C"/>
    <property type="match status" value="2"/>
</dbReference>
<keyword evidence="8" id="KW-0479">Metal-binding</keyword>
<feature type="domain" description="C-type lectin" evidence="27">
    <location>
        <begin position="313"/>
        <end position="424"/>
    </location>
</feature>
<keyword evidence="6" id="KW-0399">Innate immunity</keyword>
<evidence type="ECO:0000256" key="10">
    <source>
        <dbReference type="ARBA" id="ARBA00022734"/>
    </source>
</evidence>
<dbReference type="GO" id="GO:0005581">
    <property type="term" value="C:collagen trimer"/>
    <property type="evidence" value="ECO:0007669"/>
    <property type="project" value="UniProtKB-KW"/>
</dbReference>
<evidence type="ECO:0000256" key="20">
    <source>
        <dbReference type="ARBA" id="ARBA00023278"/>
    </source>
</evidence>
<keyword evidence="29" id="KW-1185">Reference proteome</keyword>
<evidence type="ECO:0000256" key="24">
    <source>
        <dbReference type="ARBA" id="ARBA00041095"/>
    </source>
</evidence>
<sequence length="427" mass="45571">MLLCSLTLTLIWMVVSGLEYNMKEVCLGSPGTPGTPGSHGLPGRDGRDGIKGDPGPPGPMGPPGGMPGPPGRDGMIGAPGLTGERGEKGEPGLPPYLDEELQSTLLEINHQILKMTRVLSLQGSMLAVGEKVFATSGQSVNFDAIRESCARAGGRIATPRSLEENEAIANIVKKHNTYAYLGLTEGPTAGNFHYLDGNPVDYTNWYPGEPGGWGKEKCVEMYTDGRWNDKNCLQSRLAICETMFLFLSLPVLLLCVVTTSCSETKACEDAQKTCSVVTCGIPVTNGTPGRDGRDGPKGEKGEPVQSFSLGKKSGKMLYVTNGEKMPFSKVKALCAELGATVATPKNAEENKAIQDMAPDIAFLGITDEVTEGQFMYVTGGRMGYSNWKKNEPNNHGSGEDCVLLLRDGLWNDISCSSSFLAICEFPA</sequence>
<keyword evidence="14" id="KW-0180">Complement pathway</keyword>
<evidence type="ECO:0000256" key="6">
    <source>
        <dbReference type="ARBA" id="ARBA00022588"/>
    </source>
</evidence>
<feature type="signal peptide" evidence="26">
    <location>
        <begin position="1"/>
        <end position="17"/>
    </location>
</feature>
<dbReference type="GO" id="GO:0005771">
    <property type="term" value="C:multivesicular body"/>
    <property type="evidence" value="ECO:0007669"/>
    <property type="project" value="TreeGrafter"/>
</dbReference>
<dbReference type="PANTHER" id="PTHR24024:SF13">
    <property type="entry name" value="PULMONARY SURFACTANT-ASSOCIATED PROTEIN A1"/>
    <property type="match status" value="1"/>
</dbReference>
<keyword evidence="17" id="KW-1018">Complement activation lectin pathway</keyword>
<evidence type="ECO:0000259" key="27">
    <source>
        <dbReference type="PROSITE" id="PS50041"/>
    </source>
</evidence>
<dbReference type="Proteomes" id="UP000295264">
    <property type="component" value="Unassembled WGS sequence"/>
</dbReference>
<dbReference type="PROSITE" id="PS50041">
    <property type="entry name" value="C_TYPE_LECTIN_2"/>
    <property type="match status" value="2"/>
</dbReference>
<keyword evidence="15" id="KW-0465">Mannose-binding</keyword>
<keyword evidence="20" id="KW-0379">Hydroxylation</keyword>
<keyword evidence="7" id="KW-0305">Gaseous exchange</keyword>
<dbReference type="InterPro" id="IPR016187">
    <property type="entry name" value="CTDL_fold"/>
</dbReference>
<dbReference type="InterPro" id="IPR008160">
    <property type="entry name" value="Collagen"/>
</dbReference>
<dbReference type="CDD" id="cd03591">
    <property type="entry name" value="CLECT_collectin_like"/>
    <property type="match status" value="2"/>
</dbReference>
<keyword evidence="9 26" id="KW-0732">Signal</keyword>
<evidence type="ECO:0000256" key="8">
    <source>
        <dbReference type="ARBA" id="ARBA00022723"/>
    </source>
</evidence>
<evidence type="ECO:0000256" key="13">
    <source>
        <dbReference type="ARBA" id="ARBA00022859"/>
    </source>
</evidence>
<keyword evidence="12" id="KW-0106">Calcium</keyword>
<keyword evidence="19" id="KW-0325">Glycoprotein</keyword>
<evidence type="ECO:0000256" key="14">
    <source>
        <dbReference type="ARBA" id="ARBA00022875"/>
    </source>
</evidence>
<keyword evidence="16" id="KW-0176">Collagen</keyword>
<comment type="similarity">
    <text evidence="22">Belongs to the SFTPA family.</text>
</comment>
<dbReference type="InterPro" id="IPR033990">
    <property type="entry name" value="Collectin_CTLD"/>
</dbReference>
<keyword evidence="4" id="KW-0964">Secreted</keyword>
<evidence type="ECO:0000256" key="18">
    <source>
        <dbReference type="ARBA" id="ARBA00023157"/>
    </source>
</evidence>
<evidence type="ECO:0000256" key="5">
    <source>
        <dbReference type="ARBA" id="ARBA00022530"/>
    </source>
</evidence>
<dbReference type="GO" id="GO:0005537">
    <property type="term" value="F:D-mannose binding"/>
    <property type="evidence" value="ECO:0007669"/>
    <property type="project" value="UniProtKB-KW"/>
</dbReference>
<reference evidence="28 29" key="1">
    <citation type="journal article" date="2018" name="Genomics">
        <title>Molecular footprints of inshore aquatic adaptation in Indo-Pacific humpback dolphin (Sousa chinensis).</title>
        <authorList>
            <person name="Ming Y."/>
            <person name="Jian J."/>
            <person name="Yu F."/>
            <person name="Yu X."/>
            <person name="Wang J."/>
            <person name="Liu W."/>
        </authorList>
    </citation>
    <scope>NUCLEOTIDE SEQUENCE [LARGE SCALE GENOMIC DNA]</scope>
    <source>
        <strain evidence="28">MY-2018</strain>
        <tissue evidence="28">Skin</tissue>
    </source>
</reference>
<dbReference type="AlphaFoldDB" id="A0A484GQ87"/>
<dbReference type="SUPFAM" id="SSF56436">
    <property type="entry name" value="C-type lectin-like"/>
    <property type="match status" value="2"/>
</dbReference>
<evidence type="ECO:0000256" key="2">
    <source>
        <dbReference type="ARBA" id="ARBA00004498"/>
    </source>
</evidence>
<dbReference type="Gene3D" id="3.10.100.10">
    <property type="entry name" value="Mannose-Binding Protein A, subunit A"/>
    <property type="match status" value="2"/>
</dbReference>
<dbReference type="InterPro" id="IPR018378">
    <property type="entry name" value="C-type_lectin_CS"/>
</dbReference>
<evidence type="ECO:0000313" key="28">
    <source>
        <dbReference type="EMBL" id="TEA37336.1"/>
    </source>
</evidence>
<dbReference type="InterPro" id="IPR001304">
    <property type="entry name" value="C-type_lectin-like"/>
</dbReference>
<keyword evidence="18" id="KW-1015">Disulfide bond</keyword>
<evidence type="ECO:0000256" key="15">
    <source>
        <dbReference type="ARBA" id="ARBA00023035"/>
    </source>
</evidence>
<evidence type="ECO:0000256" key="19">
    <source>
        <dbReference type="ARBA" id="ARBA00023180"/>
    </source>
</evidence>
<dbReference type="Pfam" id="PF01391">
    <property type="entry name" value="Collagen"/>
    <property type="match status" value="1"/>
</dbReference>
<evidence type="ECO:0000256" key="23">
    <source>
        <dbReference type="ARBA" id="ARBA00038763"/>
    </source>
</evidence>
<feature type="domain" description="C-type lectin" evidence="27">
    <location>
        <begin position="128"/>
        <end position="241"/>
    </location>
</feature>
<feature type="region of interest" description="Disordered" evidence="25">
    <location>
        <begin position="31"/>
        <end position="96"/>
    </location>
</feature>
<comment type="subcellular location">
    <subcellularLocation>
        <location evidence="2">Secreted</location>
        <location evidence="2">Extracellular space</location>
        <location evidence="2">Extracellular matrix</location>
    </subcellularLocation>
    <subcellularLocation>
        <location evidence="1">Secreted</location>
        <location evidence="1">Extracellular space</location>
        <location evidence="1">Surface film</location>
    </subcellularLocation>
</comment>
<keyword evidence="11" id="KW-0677">Repeat</keyword>
<evidence type="ECO:0000256" key="16">
    <source>
        <dbReference type="ARBA" id="ARBA00023119"/>
    </source>
</evidence>
<dbReference type="GO" id="GO:0007585">
    <property type="term" value="P:respiratory gaseous exchange by respiratory system"/>
    <property type="evidence" value="ECO:0007669"/>
    <property type="project" value="UniProtKB-KW"/>
</dbReference>
<dbReference type="GO" id="GO:0001867">
    <property type="term" value="P:complement activation, lectin pathway"/>
    <property type="evidence" value="ECO:0007669"/>
    <property type="project" value="UniProtKB-KW"/>
</dbReference>
<feature type="compositionally biased region" description="Low complexity" evidence="25">
    <location>
        <begin position="31"/>
        <end position="41"/>
    </location>
</feature>
<accession>A0A484GQ87</accession>
<evidence type="ECO:0000256" key="21">
    <source>
        <dbReference type="ARBA" id="ARBA00037480"/>
    </source>
</evidence>
<feature type="region of interest" description="Disordered" evidence="25">
    <location>
        <begin position="285"/>
        <end position="307"/>
    </location>
</feature>
<evidence type="ECO:0000256" key="9">
    <source>
        <dbReference type="ARBA" id="ARBA00022729"/>
    </source>
</evidence>
<dbReference type="InterPro" id="IPR016186">
    <property type="entry name" value="C-type_lectin-like/link_sf"/>
</dbReference>
<dbReference type="GO" id="GO:0006958">
    <property type="term" value="P:complement activation, classical pathway"/>
    <property type="evidence" value="ECO:0007669"/>
    <property type="project" value="UniProtKB-KW"/>
</dbReference>
<evidence type="ECO:0000256" key="12">
    <source>
        <dbReference type="ARBA" id="ARBA00022837"/>
    </source>
</evidence>
<protein>
    <recommendedName>
        <fullName evidence="24">Pulmonary surfactant-associated protein A</fullName>
    </recommendedName>
</protein>
<dbReference type="PROSITE" id="PS00615">
    <property type="entry name" value="C_TYPE_LECTIN_1"/>
    <property type="match status" value="2"/>
</dbReference>
<dbReference type="InterPro" id="IPR051077">
    <property type="entry name" value="Ca-dependent_lectin"/>
</dbReference>